<dbReference type="InterPro" id="IPR032790">
    <property type="entry name" value="GDE_C"/>
</dbReference>
<dbReference type="Gene3D" id="1.50.10.10">
    <property type="match status" value="1"/>
</dbReference>
<evidence type="ECO:0000313" key="3">
    <source>
        <dbReference type="EMBL" id="NOT33292.1"/>
    </source>
</evidence>
<sequence length="729" mass="78272">MRLGQDVLTDLDQALAQEWLLADGVGGCALGTAAGARARPEHALLIASDHAGHAAVALLALDARVTHDGETLDLATHRLVGDASAPAGYRHLESFTADPWPRATFRSGAIAVQQAYFMLSGHSAVVASWLNTGSRPIRISVAPLLVARGPSIVHREDPALIGVVKGQPGRVTLQSREGFPTLTLWHSGTFLPARVWQRGHVLETDESFEDAFAAAPDATSRATRAGAGARGANGARSARRIGTVTRAAVRVPNPSQAGHDPAAGEDALAAGYIEATLAPGQWLHVVAAVEPDLFKTLAHESRLGTPPPSTLAGCVERLERHEREHLSLTRNAAVAGADFTARQAAAAQGGDGMAQSRRSEPLVDHEDPWITRFATALELALVSRGSRLTLVTLPDGEEHGVTALRALPGLLSLRAFEPVAAVLRGYAEYVDEGYVPESFDAAGSPRYGDPRASLWLIHAAERYARRSGEIDLVRDTLYPALESIMQYFRAGTRGGLRVDSEGLLSLDAGDGPTRFADLNALWYHALVAMAQLARLVGRRENGAFYLAWAREHQQRFVERFWDASRGQLAYAITNERALWELHPELVLAASLPPTLLAPEQARTLVETIERELMTPLGLREAPGSRRVRPEWVGSFASAWLRAHGRSAEAQTRVRGWLDALGEHTGLSGHLPELFVLPRSTPVHREGGASNAAPMRPRRAGAAAAPVAVAECVRVRIEELDRAESAVAVG</sequence>
<protein>
    <recommendedName>
        <fullName evidence="5">Glycogen debranching enzyme C-terminal domain-containing protein</fullName>
    </recommendedName>
</protein>
<name>A0A849SD50_UNCEI</name>
<feature type="domain" description="Glycogen debranching enzyme C-terminal" evidence="1">
    <location>
        <begin position="402"/>
        <end position="619"/>
    </location>
</feature>
<dbReference type="Pfam" id="PF12439">
    <property type="entry name" value="GDE_N"/>
    <property type="match status" value="1"/>
</dbReference>
<dbReference type="InterPro" id="IPR012341">
    <property type="entry name" value="6hp_glycosidase-like_sf"/>
</dbReference>
<dbReference type="InterPro" id="IPR008928">
    <property type="entry name" value="6-hairpin_glycosidase_sf"/>
</dbReference>
<evidence type="ECO:0008006" key="5">
    <source>
        <dbReference type="Google" id="ProtNLM"/>
    </source>
</evidence>
<proteinExistence type="predicted"/>
<evidence type="ECO:0000313" key="4">
    <source>
        <dbReference type="Proteomes" id="UP000580839"/>
    </source>
</evidence>
<dbReference type="GO" id="GO:0005975">
    <property type="term" value="P:carbohydrate metabolic process"/>
    <property type="evidence" value="ECO:0007669"/>
    <property type="project" value="InterPro"/>
</dbReference>
<reference evidence="3 4" key="1">
    <citation type="submission" date="2020-04" db="EMBL/GenBank/DDBJ databases">
        <title>Metagenomic profiling of ammonia- and methane-oxidizing microorganisms in a Dutch drinking water treatment plant.</title>
        <authorList>
            <person name="Poghosyan L."/>
            <person name="Leucker S."/>
        </authorList>
    </citation>
    <scope>NUCLEOTIDE SEQUENCE [LARGE SCALE GENOMIC DNA]</scope>
    <source>
        <strain evidence="3">S-RSF-IL-03</strain>
    </source>
</reference>
<accession>A0A849SD50</accession>
<gene>
    <name evidence="3" type="ORF">HOP12_03885</name>
</gene>
<dbReference type="Pfam" id="PF06202">
    <property type="entry name" value="GDE_C"/>
    <property type="match status" value="1"/>
</dbReference>
<dbReference type="SUPFAM" id="SSF48208">
    <property type="entry name" value="Six-hairpin glycosidases"/>
    <property type="match status" value="1"/>
</dbReference>
<dbReference type="EMBL" id="JABFRW010000040">
    <property type="protein sequence ID" value="NOT33292.1"/>
    <property type="molecule type" value="Genomic_DNA"/>
</dbReference>
<dbReference type="Proteomes" id="UP000580839">
    <property type="component" value="Unassembled WGS sequence"/>
</dbReference>
<organism evidence="3 4">
    <name type="scientific">Eiseniibacteriota bacterium</name>
    <dbReference type="NCBI Taxonomy" id="2212470"/>
    <lineage>
        <taxon>Bacteria</taxon>
        <taxon>Candidatus Eiseniibacteriota</taxon>
    </lineage>
</organism>
<dbReference type="InterPro" id="IPR024742">
    <property type="entry name" value="Glycogen_debranch_N"/>
</dbReference>
<dbReference type="AlphaFoldDB" id="A0A849SD50"/>
<evidence type="ECO:0000259" key="1">
    <source>
        <dbReference type="Pfam" id="PF06202"/>
    </source>
</evidence>
<feature type="domain" description="Glycogen debranching enzyme bacterial and archaeal type N-terminal" evidence="2">
    <location>
        <begin position="18"/>
        <end position="206"/>
    </location>
</feature>
<evidence type="ECO:0000259" key="2">
    <source>
        <dbReference type="Pfam" id="PF12439"/>
    </source>
</evidence>
<comment type="caution">
    <text evidence="3">The sequence shown here is derived from an EMBL/GenBank/DDBJ whole genome shotgun (WGS) entry which is preliminary data.</text>
</comment>